<dbReference type="Proteomes" id="UP000214603">
    <property type="component" value="Unassembled WGS sequence"/>
</dbReference>
<dbReference type="InterPro" id="IPR038414">
    <property type="entry name" value="CcoP_N_sf"/>
</dbReference>
<dbReference type="Gene3D" id="1.10.760.10">
    <property type="entry name" value="Cytochrome c-like domain"/>
    <property type="match status" value="2"/>
</dbReference>
<evidence type="ECO:0000256" key="4">
    <source>
        <dbReference type="ARBA" id="ARBA00022448"/>
    </source>
</evidence>
<evidence type="ECO:0000256" key="17">
    <source>
        <dbReference type="ARBA" id="ARBA00023065"/>
    </source>
</evidence>
<dbReference type="GO" id="GO:1902600">
    <property type="term" value="P:proton transmembrane transport"/>
    <property type="evidence" value="ECO:0007669"/>
    <property type="project" value="UniProtKB-KW"/>
</dbReference>
<dbReference type="InterPro" id="IPR050597">
    <property type="entry name" value="Cytochrome_c_Oxidase_Subunit"/>
</dbReference>
<dbReference type="PANTHER" id="PTHR33751:SF1">
    <property type="entry name" value="CBB3-TYPE CYTOCHROME C OXIDASE SUBUNIT FIXP"/>
    <property type="match status" value="1"/>
</dbReference>
<dbReference type="PANTHER" id="PTHR33751">
    <property type="entry name" value="CBB3-TYPE CYTOCHROME C OXIDASE SUBUNIT FIXP"/>
    <property type="match status" value="1"/>
</dbReference>
<keyword evidence="14 22" id="KW-1133">Transmembrane helix</keyword>
<sequence>MSMGWSLWVMFLVVLNLGISLFLFLWGPRAKIPTLDDGTTGHVWAHGVLREGVRPLPRWWLALSGAMFVAAFAYLVLYPGFGGYSGMLGWTSHGELAQDVAANQARAESLARRLDTEPVEQLAADTQALQLGERLFGDNCAACHGVQARGNQKLGAPDLADQDWLYGGSAKDIVASIHNGRGGVMPAWAAMGEQTVKNLAQYVLGLSGAAHDAAMAKAAEPLFKATCAACHGAQGQGNPIMGAPRLNDSIWLHGGTLADIEKSIHDGRQGHMPAWASRLDKQQIQAVAAYVYHLSHSDAAAGSDARP</sequence>
<dbReference type="GO" id="GO:0016491">
    <property type="term" value="F:oxidoreductase activity"/>
    <property type="evidence" value="ECO:0007669"/>
    <property type="project" value="UniProtKB-KW"/>
</dbReference>
<keyword evidence="15 19" id="KW-0560">Oxidoreductase</keyword>
<evidence type="ECO:0000256" key="12">
    <source>
        <dbReference type="ARBA" id="ARBA00022781"/>
    </source>
</evidence>
<evidence type="ECO:0000256" key="18">
    <source>
        <dbReference type="ARBA" id="ARBA00023136"/>
    </source>
</evidence>
<keyword evidence="8 19" id="KW-0679">Respiratory chain</keyword>
<comment type="pathway">
    <text evidence="2 19">Energy metabolism; oxidative phosphorylation.</text>
</comment>
<feature type="transmembrane region" description="Helical" evidence="22">
    <location>
        <begin position="59"/>
        <end position="78"/>
    </location>
</feature>
<evidence type="ECO:0000259" key="23">
    <source>
        <dbReference type="PROSITE" id="PS51007"/>
    </source>
</evidence>
<keyword evidence="18 19" id="KW-0472">Membrane</keyword>
<dbReference type="InterPro" id="IPR008168">
    <property type="entry name" value="Cyt_C_IC"/>
</dbReference>
<feature type="binding site" description="covalent" evidence="21">
    <location>
        <position position="230"/>
    </location>
    <ligand>
        <name>heme c</name>
        <dbReference type="ChEBI" id="CHEBI:61717"/>
        <label>2</label>
    </ligand>
</feature>
<keyword evidence="17 19" id="KW-0406">Ion transport</keyword>
<dbReference type="GO" id="GO:0009055">
    <property type="term" value="F:electron transfer activity"/>
    <property type="evidence" value="ECO:0007669"/>
    <property type="project" value="InterPro"/>
</dbReference>
<keyword evidence="25" id="KW-1185">Reference proteome</keyword>
<comment type="similarity">
    <text evidence="3 19">Belongs to the CcoP / FixP family.</text>
</comment>
<evidence type="ECO:0000256" key="20">
    <source>
        <dbReference type="PIRSR" id="PIRSR000006-1"/>
    </source>
</evidence>
<dbReference type="RefSeq" id="WP_088604519.1">
    <property type="nucleotide sequence ID" value="NZ_NJIH01000009.1"/>
</dbReference>
<evidence type="ECO:0000256" key="1">
    <source>
        <dbReference type="ARBA" id="ARBA00004533"/>
    </source>
</evidence>
<feature type="domain" description="Cytochrome c" evidence="23">
    <location>
        <begin position="127"/>
        <end position="295"/>
    </location>
</feature>
<gene>
    <name evidence="24" type="primary">ccoP</name>
    <name evidence="24" type="ORF">CEY11_16550</name>
</gene>
<dbReference type="InterPro" id="IPR036909">
    <property type="entry name" value="Cyt_c-like_dom_sf"/>
</dbReference>
<dbReference type="InterPro" id="IPR032858">
    <property type="entry name" value="CcoP_N"/>
</dbReference>
<feature type="transmembrane region" description="Helical" evidence="22">
    <location>
        <begin position="7"/>
        <end position="26"/>
    </location>
</feature>
<dbReference type="InterPro" id="IPR004678">
    <property type="entry name" value="Cyt_c_oxidase_cbb3_su3"/>
</dbReference>
<evidence type="ECO:0000313" key="25">
    <source>
        <dbReference type="Proteomes" id="UP000214603"/>
    </source>
</evidence>
<feature type="binding site" description="covalent" evidence="21">
    <location>
        <position position="143"/>
    </location>
    <ligand>
        <name>heme c</name>
        <dbReference type="ChEBI" id="CHEBI:61717"/>
        <label>1</label>
    </ligand>
</feature>
<comment type="caution">
    <text evidence="24">The sequence shown here is derived from an EMBL/GenBank/DDBJ whole genome shotgun (WGS) entry which is preliminary data.</text>
</comment>
<dbReference type="SUPFAM" id="SSF46626">
    <property type="entry name" value="Cytochrome c"/>
    <property type="match status" value="2"/>
</dbReference>
<comment type="function">
    <text evidence="19">C-type cytochrome. Part of the cbb3-type cytochrome c oxidase complex.</text>
</comment>
<evidence type="ECO:0000256" key="15">
    <source>
        <dbReference type="ARBA" id="ARBA00023002"/>
    </source>
</evidence>
<feature type="binding site" description="axial binding residue" evidence="20">
    <location>
        <position position="185"/>
    </location>
    <ligand>
        <name>heme c</name>
        <dbReference type="ChEBI" id="CHEBI:61717"/>
        <label>2</label>
    </ligand>
    <ligandPart>
        <name>Fe</name>
        <dbReference type="ChEBI" id="CHEBI:18248"/>
    </ligandPart>
</feature>
<dbReference type="EMBL" id="NJIH01000009">
    <property type="protein sequence ID" value="OWT57515.1"/>
    <property type="molecule type" value="Genomic_DNA"/>
</dbReference>
<dbReference type="GO" id="GO:0005886">
    <property type="term" value="C:plasma membrane"/>
    <property type="evidence" value="ECO:0007669"/>
    <property type="project" value="UniProtKB-SubCell"/>
</dbReference>
<feature type="binding site" description="axial binding residue" evidence="20">
    <location>
        <position position="272"/>
    </location>
    <ligand>
        <name>heme c</name>
        <dbReference type="ChEBI" id="CHEBI:61717"/>
        <label>1</label>
    </ligand>
    <ligandPart>
        <name>Fe</name>
        <dbReference type="ChEBI" id="CHEBI:18248"/>
    </ligandPart>
</feature>
<evidence type="ECO:0000256" key="22">
    <source>
        <dbReference type="SAM" id="Phobius"/>
    </source>
</evidence>
<evidence type="ECO:0000256" key="5">
    <source>
        <dbReference type="ARBA" id="ARBA00022475"/>
    </source>
</evidence>
<evidence type="ECO:0000256" key="16">
    <source>
        <dbReference type="ARBA" id="ARBA00023004"/>
    </source>
</evidence>
<reference evidence="25" key="1">
    <citation type="submission" date="2017-06" db="EMBL/GenBank/DDBJ databases">
        <title>Herbaspirillum phytohormonus sp. nov., isolated from the root nodule of Robinia pseudoacacia in lead-zinc mine.</title>
        <authorList>
            <person name="Fan M."/>
            <person name="Lin Y."/>
        </authorList>
    </citation>
    <scope>NUCLEOTIDE SEQUENCE [LARGE SCALE GENOMIC DNA]</scope>
    <source>
        <strain evidence="25">SC-089</strain>
    </source>
</reference>
<evidence type="ECO:0000256" key="7">
    <source>
        <dbReference type="ARBA" id="ARBA00022617"/>
    </source>
</evidence>
<feature type="binding site" description="axial binding residue" evidence="20">
    <location>
        <position position="144"/>
    </location>
    <ligand>
        <name>heme c</name>
        <dbReference type="ChEBI" id="CHEBI:61717"/>
        <label>1</label>
    </ligand>
    <ligandPart>
        <name>Fe</name>
        <dbReference type="ChEBI" id="CHEBI:18248"/>
    </ligandPart>
</feature>
<evidence type="ECO:0000313" key="24">
    <source>
        <dbReference type="EMBL" id="OWT57515.1"/>
    </source>
</evidence>
<dbReference type="Gene3D" id="6.10.280.130">
    <property type="match status" value="1"/>
</dbReference>
<comment type="cofactor">
    <cofactor evidence="19 21">
        <name>heme c</name>
        <dbReference type="ChEBI" id="CHEBI:61717"/>
    </cofactor>
    <text evidence="19 21">Binds 2 heme C groups per subunit.</text>
</comment>
<keyword evidence="11" id="KW-0677">Repeat</keyword>
<keyword evidence="7 19" id="KW-0349">Heme</keyword>
<keyword evidence="10 19" id="KW-0479">Metal-binding</keyword>
<evidence type="ECO:0000256" key="8">
    <source>
        <dbReference type="ARBA" id="ARBA00022660"/>
    </source>
</evidence>
<keyword evidence="9 22" id="KW-0812">Transmembrane</keyword>
<comment type="subcellular location">
    <subcellularLocation>
        <location evidence="1 19">Cell inner membrane</location>
    </subcellularLocation>
</comment>
<evidence type="ECO:0000256" key="13">
    <source>
        <dbReference type="ARBA" id="ARBA00022982"/>
    </source>
</evidence>
<keyword evidence="6 19" id="KW-0997">Cell inner membrane</keyword>
<evidence type="ECO:0000256" key="21">
    <source>
        <dbReference type="PIRSR" id="PIRSR000006-2"/>
    </source>
</evidence>
<dbReference type="Pfam" id="PF13442">
    <property type="entry name" value="Cytochrome_CBB3"/>
    <property type="match status" value="2"/>
</dbReference>
<dbReference type="AlphaFoldDB" id="A0A225M852"/>
<name>A0A225M852_9BURK</name>
<accession>A0A225M852</accession>
<dbReference type="NCBIfam" id="TIGR00782">
    <property type="entry name" value="ccoP"/>
    <property type="match status" value="1"/>
</dbReference>
<keyword evidence="16 19" id="KW-0408">Iron</keyword>
<dbReference type="OrthoDB" id="9811281at2"/>
<evidence type="ECO:0000256" key="10">
    <source>
        <dbReference type="ARBA" id="ARBA00022723"/>
    </source>
</evidence>
<keyword evidence="12 19" id="KW-0375">Hydrogen ion transport</keyword>
<feature type="binding site" description="covalent" evidence="21">
    <location>
        <position position="140"/>
    </location>
    <ligand>
        <name>heme c</name>
        <dbReference type="ChEBI" id="CHEBI:61717"/>
        <label>1</label>
    </ligand>
</feature>
<evidence type="ECO:0000256" key="19">
    <source>
        <dbReference type="PIRNR" id="PIRNR000006"/>
    </source>
</evidence>
<dbReference type="PRINTS" id="PR00605">
    <property type="entry name" value="CYTCHROMECIC"/>
</dbReference>
<dbReference type="GO" id="GO:0005506">
    <property type="term" value="F:iron ion binding"/>
    <property type="evidence" value="ECO:0007669"/>
    <property type="project" value="InterPro"/>
</dbReference>
<organism evidence="24 25">
    <name type="scientific">Candidimonas nitroreducens</name>
    <dbReference type="NCBI Taxonomy" id="683354"/>
    <lineage>
        <taxon>Bacteria</taxon>
        <taxon>Pseudomonadati</taxon>
        <taxon>Pseudomonadota</taxon>
        <taxon>Betaproteobacteria</taxon>
        <taxon>Burkholderiales</taxon>
        <taxon>Alcaligenaceae</taxon>
        <taxon>Candidimonas</taxon>
    </lineage>
</organism>
<dbReference type="UniPathway" id="UPA00705"/>
<evidence type="ECO:0000256" key="11">
    <source>
        <dbReference type="ARBA" id="ARBA00022737"/>
    </source>
</evidence>
<evidence type="ECO:0000256" key="6">
    <source>
        <dbReference type="ARBA" id="ARBA00022519"/>
    </source>
</evidence>
<dbReference type="PROSITE" id="PS51007">
    <property type="entry name" value="CYTC"/>
    <property type="match status" value="1"/>
</dbReference>
<evidence type="ECO:0000256" key="9">
    <source>
        <dbReference type="ARBA" id="ARBA00022692"/>
    </source>
</evidence>
<proteinExistence type="inferred from homology"/>
<evidence type="ECO:0000256" key="3">
    <source>
        <dbReference type="ARBA" id="ARBA00006113"/>
    </source>
</evidence>
<comment type="subunit">
    <text evidence="19">Component of the cbb3-type cytochrome c oxidase.</text>
</comment>
<evidence type="ECO:0000256" key="2">
    <source>
        <dbReference type="ARBA" id="ARBA00004673"/>
    </source>
</evidence>
<evidence type="ECO:0000256" key="14">
    <source>
        <dbReference type="ARBA" id="ARBA00022989"/>
    </source>
</evidence>
<feature type="binding site" description="covalent" evidence="21">
    <location>
        <position position="227"/>
    </location>
    <ligand>
        <name>heme c</name>
        <dbReference type="ChEBI" id="CHEBI:61717"/>
        <label>2</label>
    </ligand>
</feature>
<dbReference type="InterPro" id="IPR009056">
    <property type="entry name" value="Cyt_c-like_dom"/>
</dbReference>
<feature type="binding site" description="axial binding residue" evidence="20">
    <location>
        <position position="231"/>
    </location>
    <ligand>
        <name>heme c</name>
        <dbReference type="ChEBI" id="CHEBI:61717"/>
        <label>2</label>
    </ligand>
    <ligandPart>
        <name>Fe</name>
        <dbReference type="ChEBI" id="CHEBI:18248"/>
    </ligandPart>
</feature>
<dbReference type="Pfam" id="PF14715">
    <property type="entry name" value="FixP_N"/>
    <property type="match status" value="1"/>
</dbReference>
<protein>
    <recommendedName>
        <fullName evidence="19">Cbb3-type cytochrome c oxidase subunit</fullName>
    </recommendedName>
</protein>
<dbReference type="PIRSF" id="PIRSF000006">
    <property type="entry name" value="Cbb3-Cox_fixP"/>
    <property type="match status" value="1"/>
</dbReference>
<dbReference type="GO" id="GO:0006119">
    <property type="term" value="P:oxidative phosphorylation"/>
    <property type="evidence" value="ECO:0007669"/>
    <property type="project" value="UniProtKB-UniPathway"/>
</dbReference>
<dbReference type="GO" id="GO:0020037">
    <property type="term" value="F:heme binding"/>
    <property type="evidence" value="ECO:0007669"/>
    <property type="project" value="InterPro"/>
</dbReference>
<keyword evidence="13 19" id="KW-0249">Electron transport</keyword>
<keyword evidence="4 19" id="KW-0813">Transport</keyword>
<keyword evidence="5 19" id="KW-1003">Cell membrane</keyword>